<evidence type="ECO:0000313" key="1">
    <source>
        <dbReference type="EMBL" id="KAK0141142.1"/>
    </source>
</evidence>
<organism evidence="1 2">
    <name type="scientific">Merluccius polli</name>
    <name type="common">Benguela hake</name>
    <name type="synonym">Merluccius cadenati</name>
    <dbReference type="NCBI Taxonomy" id="89951"/>
    <lineage>
        <taxon>Eukaryota</taxon>
        <taxon>Metazoa</taxon>
        <taxon>Chordata</taxon>
        <taxon>Craniata</taxon>
        <taxon>Vertebrata</taxon>
        <taxon>Euteleostomi</taxon>
        <taxon>Actinopterygii</taxon>
        <taxon>Neopterygii</taxon>
        <taxon>Teleostei</taxon>
        <taxon>Neoteleostei</taxon>
        <taxon>Acanthomorphata</taxon>
        <taxon>Zeiogadaria</taxon>
        <taxon>Gadariae</taxon>
        <taxon>Gadiformes</taxon>
        <taxon>Gadoidei</taxon>
        <taxon>Merlucciidae</taxon>
        <taxon>Merluccius</taxon>
    </lineage>
</organism>
<keyword evidence="2" id="KW-1185">Reference proteome</keyword>
<reference evidence="1" key="1">
    <citation type="journal article" date="2023" name="Front. Mar. Sci.">
        <title>A new Merluccius polli reference genome to investigate the effects of global change in West African waters.</title>
        <authorList>
            <person name="Mateo J.L."/>
            <person name="Blanco-Fernandez C."/>
            <person name="Garcia-Vazquez E."/>
            <person name="Machado-Schiaffino G."/>
        </authorList>
    </citation>
    <scope>NUCLEOTIDE SEQUENCE</scope>
    <source>
        <strain evidence="1">C29</strain>
        <tissue evidence="1">Fin</tissue>
    </source>
</reference>
<sequence length="141" mass="15582">MVSTIPESFFVEHLAPWGQERLRSCNWLQLRAANGLCIPYIGYLELDVTLCGKVVPGCGILVVMRHLLPRGSWEATSSVDAIGNSLPCMAPHFSMRRQWFKPQAQSLKPCNGAIGPPQDIRETSLVPPGFGGDGHYEYLVE</sequence>
<protein>
    <submittedName>
        <fullName evidence="1">Uncharacterized protein</fullName>
    </submittedName>
</protein>
<gene>
    <name evidence="1" type="ORF">N1851_021883</name>
</gene>
<dbReference type="EMBL" id="JAOPHQ010003983">
    <property type="protein sequence ID" value="KAK0141142.1"/>
    <property type="molecule type" value="Genomic_DNA"/>
</dbReference>
<proteinExistence type="predicted"/>
<dbReference type="Proteomes" id="UP001174136">
    <property type="component" value="Unassembled WGS sequence"/>
</dbReference>
<accession>A0AA47NZ31</accession>
<evidence type="ECO:0000313" key="2">
    <source>
        <dbReference type="Proteomes" id="UP001174136"/>
    </source>
</evidence>
<name>A0AA47NZ31_MERPO</name>
<dbReference type="AlphaFoldDB" id="A0AA47NZ31"/>
<comment type="caution">
    <text evidence="1">The sequence shown here is derived from an EMBL/GenBank/DDBJ whole genome shotgun (WGS) entry which is preliminary data.</text>
</comment>